<name>A0ABT1I4G8_STRSD</name>
<proteinExistence type="predicted"/>
<dbReference type="Pfam" id="PF01636">
    <property type="entry name" value="APH"/>
    <property type="match status" value="1"/>
</dbReference>
<accession>A0ABT1I4G8</accession>
<dbReference type="InterPro" id="IPR002575">
    <property type="entry name" value="Aminoglycoside_PTrfase"/>
</dbReference>
<dbReference type="Gene3D" id="3.90.1200.10">
    <property type="match status" value="1"/>
</dbReference>
<gene>
    <name evidence="2" type="ORF">LX15_006396</name>
</gene>
<reference evidence="2 3" key="1">
    <citation type="submission" date="2022-06" db="EMBL/GenBank/DDBJ databases">
        <title>Genomic Encyclopedia of Archaeal and Bacterial Type Strains, Phase II (KMG-II): from individual species to whole genera.</title>
        <authorList>
            <person name="Goeker M."/>
        </authorList>
    </citation>
    <scope>NUCLEOTIDE SEQUENCE [LARGE SCALE GENOMIC DNA]</scope>
    <source>
        <strain evidence="2 3">DSM 40477</strain>
    </source>
</reference>
<dbReference type="EMBL" id="JAMTCP010000088">
    <property type="protein sequence ID" value="MCP2262654.1"/>
    <property type="molecule type" value="Genomic_DNA"/>
</dbReference>
<comment type="caution">
    <text evidence="2">The sequence shown here is derived from an EMBL/GenBank/DDBJ whole genome shotgun (WGS) entry which is preliminary data.</text>
</comment>
<evidence type="ECO:0000313" key="2">
    <source>
        <dbReference type="EMBL" id="MCP2262654.1"/>
    </source>
</evidence>
<dbReference type="SUPFAM" id="SSF56112">
    <property type="entry name" value="Protein kinase-like (PK-like)"/>
    <property type="match status" value="1"/>
</dbReference>
<protein>
    <submittedName>
        <fullName evidence="2">Phosphotransferase enzyme family protein</fullName>
    </submittedName>
</protein>
<feature type="domain" description="Aminoglycoside phosphotransferase" evidence="1">
    <location>
        <begin position="24"/>
        <end position="173"/>
    </location>
</feature>
<dbReference type="InterPro" id="IPR011009">
    <property type="entry name" value="Kinase-like_dom_sf"/>
</dbReference>
<keyword evidence="3" id="KW-1185">Reference proteome</keyword>
<dbReference type="Proteomes" id="UP001205311">
    <property type="component" value="Unassembled WGS sequence"/>
</dbReference>
<evidence type="ECO:0000313" key="3">
    <source>
        <dbReference type="Proteomes" id="UP001205311"/>
    </source>
</evidence>
<sequence>MDAVRVLSHVEQPVQVAGRAVTFWHELPPHTEGTWHDTAIVLRKLHSLPPPDTFELPQLSPFVRLTERIEGAHFLSPDDRAWMLERLADLRRRYAALPPGLPITVVHGDAWGGNIAVTPDGRRILHDFERCSLGPPEWDSIHSAIKHSSFGWAPPEEYADYVTVYGYDVTEWAGFATLRDIREFRMTCMAVQVATEEPRVRDQALHRLACIRGERGPRPWSGWRGVP</sequence>
<organism evidence="2 3">
    <name type="scientific">Streptoalloteichus tenebrarius (strain ATCC 17920 / DSM 40477 / JCM 4838 / CBS 697.72 / NBRC 16177 / NCIMB 11028 / NRRL B-12390 / A12253. 1 / ISP 5477)</name>
    <name type="common">Streptomyces tenebrarius</name>
    <dbReference type="NCBI Taxonomy" id="1933"/>
    <lineage>
        <taxon>Bacteria</taxon>
        <taxon>Bacillati</taxon>
        <taxon>Actinomycetota</taxon>
        <taxon>Actinomycetes</taxon>
        <taxon>Pseudonocardiales</taxon>
        <taxon>Pseudonocardiaceae</taxon>
        <taxon>Streptoalloteichus</taxon>
    </lineage>
</organism>
<evidence type="ECO:0000259" key="1">
    <source>
        <dbReference type="Pfam" id="PF01636"/>
    </source>
</evidence>